<evidence type="ECO:0000256" key="1">
    <source>
        <dbReference type="SAM" id="Coils"/>
    </source>
</evidence>
<reference evidence="3" key="1">
    <citation type="journal article" date="2015" name="Nat. Genet.">
        <title>The genome and transcriptome of the zoonotic hookworm Ancylostoma ceylanicum identify infection-specific gene families.</title>
        <authorList>
            <person name="Schwarz E.M."/>
            <person name="Hu Y."/>
            <person name="Antoshechkin I."/>
            <person name="Miller M.M."/>
            <person name="Sternberg P.W."/>
            <person name="Aroian R.V."/>
        </authorList>
    </citation>
    <scope>NUCLEOTIDE SEQUENCE</scope>
    <source>
        <strain evidence="3">HY135</strain>
    </source>
</reference>
<evidence type="ECO:0000313" key="3">
    <source>
        <dbReference type="Proteomes" id="UP000024635"/>
    </source>
</evidence>
<proteinExistence type="predicted"/>
<dbReference type="Proteomes" id="UP000024635">
    <property type="component" value="Unassembled WGS sequence"/>
</dbReference>
<sequence length="80" mass="9140">MAEGEPISNYIKLIMEVLIETKKEVTTMNERVAELIKENTQLMEENISQKRIIDSFLSSCSGSSPTKLLSHHQYQSLILK</sequence>
<gene>
    <name evidence="2" type="primary">Acey_s0015.g2632</name>
    <name evidence="2" type="ORF">Y032_0015g2632</name>
</gene>
<dbReference type="AlphaFoldDB" id="A0A016V7Z2"/>
<comment type="caution">
    <text evidence="2">The sequence shown here is derived from an EMBL/GenBank/DDBJ whole genome shotgun (WGS) entry which is preliminary data.</text>
</comment>
<dbReference type="EMBL" id="JARK01001351">
    <property type="protein sequence ID" value="EYC23401.1"/>
    <property type="molecule type" value="Genomic_DNA"/>
</dbReference>
<accession>A0A016V7Z2</accession>
<keyword evidence="1" id="KW-0175">Coiled coil</keyword>
<name>A0A016V7Z2_9BILA</name>
<dbReference type="OrthoDB" id="5872625at2759"/>
<evidence type="ECO:0000313" key="2">
    <source>
        <dbReference type="EMBL" id="EYC23401.1"/>
    </source>
</evidence>
<feature type="coiled-coil region" evidence="1">
    <location>
        <begin position="18"/>
        <end position="45"/>
    </location>
</feature>
<protein>
    <submittedName>
        <fullName evidence="2">Uncharacterized protein</fullName>
    </submittedName>
</protein>
<keyword evidence="3" id="KW-1185">Reference proteome</keyword>
<organism evidence="2 3">
    <name type="scientific">Ancylostoma ceylanicum</name>
    <dbReference type="NCBI Taxonomy" id="53326"/>
    <lineage>
        <taxon>Eukaryota</taxon>
        <taxon>Metazoa</taxon>
        <taxon>Ecdysozoa</taxon>
        <taxon>Nematoda</taxon>
        <taxon>Chromadorea</taxon>
        <taxon>Rhabditida</taxon>
        <taxon>Rhabditina</taxon>
        <taxon>Rhabditomorpha</taxon>
        <taxon>Strongyloidea</taxon>
        <taxon>Ancylostomatidae</taxon>
        <taxon>Ancylostomatinae</taxon>
        <taxon>Ancylostoma</taxon>
    </lineage>
</organism>